<dbReference type="SUPFAM" id="SSF53448">
    <property type="entry name" value="Nucleotide-diphospho-sugar transferases"/>
    <property type="match status" value="1"/>
</dbReference>
<reference evidence="2 3" key="1">
    <citation type="submission" date="2017-08" db="EMBL/GenBank/DDBJ databases">
        <title>Halovibrio sewagensis sp. nov., isolated from wastewater of high salinity.</title>
        <authorList>
            <person name="Dong X."/>
            <person name="Zhang G."/>
        </authorList>
    </citation>
    <scope>NUCLEOTIDE SEQUENCE [LARGE SCALE GENOMIC DNA]</scope>
    <source>
        <strain evidence="2 3">YL5-2</strain>
    </source>
</reference>
<accession>A0A2A2F8E8</accession>
<dbReference type="InterPro" id="IPR001173">
    <property type="entry name" value="Glyco_trans_2-like"/>
</dbReference>
<organism evidence="2 3">
    <name type="scientific">Halovibrio salipaludis</name>
    <dbReference type="NCBI Taxonomy" id="2032626"/>
    <lineage>
        <taxon>Bacteria</taxon>
        <taxon>Pseudomonadati</taxon>
        <taxon>Pseudomonadota</taxon>
        <taxon>Gammaproteobacteria</taxon>
        <taxon>Oceanospirillales</taxon>
        <taxon>Halomonadaceae</taxon>
        <taxon>Halovibrio</taxon>
    </lineage>
</organism>
<feature type="domain" description="Glycosyltransferase 2-like" evidence="1">
    <location>
        <begin position="13"/>
        <end position="141"/>
    </location>
</feature>
<dbReference type="CDD" id="cd00761">
    <property type="entry name" value="Glyco_tranf_GTA_type"/>
    <property type="match status" value="1"/>
</dbReference>
<dbReference type="RefSeq" id="WP_095616925.1">
    <property type="nucleotide sequence ID" value="NZ_NSKD01000002.1"/>
</dbReference>
<protein>
    <recommendedName>
        <fullName evidence="1">Glycosyltransferase 2-like domain-containing protein</fullName>
    </recommendedName>
</protein>
<evidence type="ECO:0000313" key="3">
    <source>
        <dbReference type="Proteomes" id="UP000218896"/>
    </source>
</evidence>
<comment type="caution">
    <text evidence="2">The sequence shown here is derived from an EMBL/GenBank/DDBJ whole genome shotgun (WGS) entry which is preliminary data.</text>
</comment>
<dbReference type="Proteomes" id="UP000218896">
    <property type="component" value="Unassembled WGS sequence"/>
</dbReference>
<keyword evidence="3" id="KW-1185">Reference proteome</keyword>
<gene>
    <name evidence="2" type="ORF">CK501_06465</name>
</gene>
<dbReference type="GO" id="GO:0016758">
    <property type="term" value="F:hexosyltransferase activity"/>
    <property type="evidence" value="ECO:0007669"/>
    <property type="project" value="UniProtKB-ARBA"/>
</dbReference>
<evidence type="ECO:0000313" key="2">
    <source>
        <dbReference type="EMBL" id="PAU81198.1"/>
    </source>
</evidence>
<name>A0A2A2F8E8_9GAMM</name>
<sequence>MTDSRSPDKPLVSILLVTANRADHLDAPIDSVLAQTETRWELIAVDCGSTDGTLERLEAWASDERIRVISVEETNRAIGRREALGRAKGAFVAFLDPQTVWPTGFLETLAGRFAELPDRTGVMYARTEIADEEGHPQRMLPPERHHGSMVQELFEQPCFPLSALMIRHTAVRPLEKTGKGPVLANDHTLLLWLAHRTPFEPAPEALDPIRIHRIDGALPLILDSVSEQREEAMNYALEHFTGAVPARFARRSLASFHNARARALAAGGDSGEALTQALRALMYRPLWPRAWRQVLRIAVRG</sequence>
<proteinExistence type="predicted"/>
<dbReference type="AlphaFoldDB" id="A0A2A2F8E8"/>
<evidence type="ECO:0000259" key="1">
    <source>
        <dbReference type="Pfam" id="PF00535"/>
    </source>
</evidence>
<dbReference type="OrthoDB" id="9801954at2"/>
<dbReference type="Pfam" id="PF00535">
    <property type="entry name" value="Glycos_transf_2"/>
    <property type="match status" value="1"/>
</dbReference>
<dbReference type="PANTHER" id="PTHR22916:SF3">
    <property type="entry name" value="UDP-GLCNAC:BETAGAL BETA-1,3-N-ACETYLGLUCOSAMINYLTRANSFERASE-LIKE PROTEIN 1"/>
    <property type="match status" value="1"/>
</dbReference>
<dbReference type="Gene3D" id="3.90.550.10">
    <property type="entry name" value="Spore Coat Polysaccharide Biosynthesis Protein SpsA, Chain A"/>
    <property type="match status" value="1"/>
</dbReference>
<dbReference type="PANTHER" id="PTHR22916">
    <property type="entry name" value="GLYCOSYLTRANSFERASE"/>
    <property type="match status" value="1"/>
</dbReference>
<dbReference type="EMBL" id="NSKD01000002">
    <property type="protein sequence ID" value="PAU81198.1"/>
    <property type="molecule type" value="Genomic_DNA"/>
</dbReference>
<dbReference type="InterPro" id="IPR029044">
    <property type="entry name" value="Nucleotide-diphossugar_trans"/>
</dbReference>